<dbReference type="Gene3D" id="1.10.1280.10">
    <property type="entry name" value="Di-copper center containing domain from catechol oxidase"/>
    <property type="match status" value="1"/>
</dbReference>
<dbReference type="GO" id="GO:0046872">
    <property type="term" value="F:metal ion binding"/>
    <property type="evidence" value="ECO:0007669"/>
    <property type="project" value="UniProtKB-KW"/>
</dbReference>
<comment type="similarity">
    <text evidence="2">Belongs to the tyrosinase family.</text>
</comment>
<protein>
    <recommendedName>
        <fullName evidence="3">tyrosinase</fullName>
        <ecNumber evidence="3">1.14.18.1</ecNumber>
    </recommendedName>
</protein>
<comment type="cofactor">
    <cofactor evidence="1">
        <name>Cu(2+)</name>
        <dbReference type="ChEBI" id="CHEBI:29036"/>
    </cofactor>
</comment>
<dbReference type="InterPro" id="IPR041640">
    <property type="entry name" value="Tyrosinase_C"/>
</dbReference>
<evidence type="ECO:0000256" key="8">
    <source>
        <dbReference type="ARBA" id="ARBA00023101"/>
    </source>
</evidence>
<dbReference type="OrthoDB" id="6132182at2759"/>
<evidence type="ECO:0000256" key="2">
    <source>
        <dbReference type="ARBA" id="ARBA00009928"/>
    </source>
</evidence>
<evidence type="ECO:0000256" key="10">
    <source>
        <dbReference type="ARBA" id="ARBA00048881"/>
    </source>
</evidence>
<evidence type="ECO:0000256" key="7">
    <source>
        <dbReference type="ARBA" id="ARBA00023033"/>
    </source>
</evidence>
<dbReference type="AlphaFoldDB" id="A0A8H7Y6P0"/>
<feature type="domain" description="Tyrosinase copper-binding" evidence="12">
    <location>
        <begin position="278"/>
        <end position="289"/>
    </location>
</feature>
<dbReference type="InterPro" id="IPR050316">
    <property type="entry name" value="Tyrosinase/Hemocyanin"/>
</dbReference>
<dbReference type="InterPro" id="IPR002227">
    <property type="entry name" value="Tyrosinase_Cu-bd"/>
</dbReference>
<evidence type="ECO:0000256" key="5">
    <source>
        <dbReference type="ARBA" id="ARBA00023002"/>
    </source>
</evidence>
<evidence type="ECO:0000256" key="6">
    <source>
        <dbReference type="ARBA" id="ARBA00023008"/>
    </source>
</evidence>
<dbReference type="GO" id="GO:0042438">
    <property type="term" value="P:melanin biosynthetic process"/>
    <property type="evidence" value="ECO:0007669"/>
    <property type="project" value="UniProtKB-KW"/>
</dbReference>
<dbReference type="Pfam" id="PF00264">
    <property type="entry name" value="Tyrosinase"/>
    <property type="match status" value="1"/>
</dbReference>
<dbReference type="EMBL" id="JAFIQS010000002">
    <property type="protein sequence ID" value="KAG5172123.1"/>
    <property type="molecule type" value="Genomic_DNA"/>
</dbReference>
<accession>A0A8H7Y6P0</accession>
<keyword evidence="7" id="KW-0503">Monooxygenase</keyword>
<dbReference type="EC" id="1.14.18.1" evidence="3"/>
<keyword evidence="8" id="KW-0470">Melanin biosynthesis</keyword>
<dbReference type="Gene3D" id="2.60.310.20">
    <property type="match status" value="1"/>
</dbReference>
<dbReference type="InterPro" id="IPR008922">
    <property type="entry name" value="Di-copper_centre_dom_sf"/>
</dbReference>
<dbReference type="Pfam" id="PF18132">
    <property type="entry name" value="Tyrosinase_C"/>
    <property type="match status" value="1"/>
</dbReference>
<evidence type="ECO:0000256" key="3">
    <source>
        <dbReference type="ARBA" id="ARBA00011906"/>
    </source>
</evidence>
<gene>
    <name evidence="13" type="ORF">JR316_001618</name>
</gene>
<evidence type="ECO:0000256" key="4">
    <source>
        <dbReference type="ARBA" id="ARBA00022723"/>
    </source>
</evidence>
<keyword evidence="4" id="KW-0479">Metal-binding</keyword>
<evidence type="ECO:0000259" key="12">
    <source>
        <dbReference type="PROSITE" id="PS00498"/>
    </source>
</evidence>
<dbReference type="PRINTS" id="PR00092">
    <property type="entry name" value="TYROSINASE"/>
</dbReference>
<evidence type="ECO:0000313" key="13">
    <source>
        <dbReference type="EMBL" id="KAG5172123.1"/>
    </source>
</evidence>
<feature type="region of interest" description="Disordered" evidence="11">
    <location>
        <begin position="505"/>
        <end position="526"/>
    </location>
</feature>
<organism evidence="13">
    <name type="scientific">Psilocybe cubensis</name>
    <name type="common">Psychedelic mushroom</name>
    <name type="synonym">Stropharia cubensis</name>
    <dbReference type="NCBI Taxonomy" id="181762"/>
    <lineage>
        <taxon>Eukaryota</taxon>
        <taxon>Fungi</taxon>
        <taxon>Dikarya</taxon>
        <taxon>Basidiomycota</taxon>
        <taxon>Agaricomycotina</taxon>
        <taxon>Agaricomycetes</taxon>
        <taxon>Agaricomycetidae</taxon>
        <taxon>Agaricales</taxon>
        <taxon>Agaricineae</taxon>
        <taxon>Strophariaceae</taxon>
        <taxon>Psilocybe</taxon>
    </lineage>
</organism>
<comment type="caution">
    <text evidence="13">The sequence shown here is derived from an EMBL/GenBank/DDBJ whole genome shotgun (WGS) entry which is preliminary data.</text>
</comment>
<dbReference type="SUPFAM" id="SSF48056">
    <property type="entry name" value="Di-copper centre-containing domain"/>
    <property type="match status" value="1"/>
</dbReference>
<dbReference type="PROSITE" id="PS00498">
    <property type="entry name" value="TYROSINASE_2"/>
    <property type="match status" value="1"/>
</dbReference>
<evidence type="ECO:0000256" key="9">
    <source>
        <dbReference type="ARBA" id="ARBA00048233"/>
    </source>
</evidence>
<sequence>MANRVVVEGTLPKAGLGQVVPPRREISALVKDIYQFSLYVQALQEIYDKPANDVVSYWQISGIHGEPYVEWNGTLNVPRSPTDRGFCVHGTPLFPTWHRPYIVLFEQEVQRIARRIAATYTHDTDRWNIEAAFLRQPYWGWDQIATVVPPPEVISAPMVSIVKPDSPAEVLVPNPFLTYTYPAGANAVFGAPFNAWPRTARYPDGLGISQPAKLQAALQALGPQIVNNTQRLMSITTWDAFALGDGTTSGLESIHDTIHNHTGGPNGNMTFIPVASFDPIFYLHHAQVDRVIALWYSRHRVWTPNAADLLPFRRTQTEYWKSPEIIQTNTVFNYVYLGIPNAVQSESSEAGVADYQSEASSTTELEWSVRVECEKYEVGGSFSLYVFMSKEVPSNHTEWLFHPSFAGTFDVFANPNPEKCANCTAHADQTIKGFIHINKKYLERSKKKTLDPEVVIPYLKEHISWGVIKANGEVADIKKFTTLNVTVICTPLTFSDGAKYPTEGRPKVYPEITRGRVGGHRDDQEN</sequence>
<reference evidence="13" key="1">
    <citation type="submission" date="2021-02" db="EMBL/GenBank/DDBJ databases">
        <title>Psilocybe cubensis genome.</title>
        <authorList>
            <person name="Mckernan K.J."/>
            <person name="Crawford S."/>
            <person name="Trippe A."/>
            <person name="Kane L.T."/>
            <person name="Mclaughlin S."/>
        </authorList>
    </citation>
    <scope>NUCLEOTIDE SEQUENCE [LARGE SCALE GENOMIC DNA]</scope>
    <source>
        <strain evidence="13">MGC-MH-2018</strain>
    </source>
</reference>
<keyword evidence="5" id="KW-0560">Oxidoreductase</keyword>
<keyword evidence="6" id="KW-0186">Copper</keyword>
<evidence type="ECO:0000256" key="11">
    <source>
        <dbReference type="SAM" id="MobiDB-lite"/>
    </source>
</evidence>
<comment type="catalytic activity">
    <reaction evidence="10">
        <text>L-tyrosine + O2 = L-dopaquinone + H2O</text>
        <dbReference type="Rhea" id="RHEA:18117"/>
        <dbReference type="ChEBI" id="CHEBI:15377"/>
        <dbReference type="ChEBI" id="CHEBI:15379"/>
        <dbReference type="ChEBI" id="CHEBI:57924"/>
        <dbReference type="ChEBI" id="CHEBI:58315"/>
        <dbReference type="EC" id="1.14.18.1"/>
    </reaction>
</comment>
<dbReference type="GO" id="GO:0004503">
    <property type="term" value="F:tyrosinase activity"/>
    <property type="evidence" value="ECO:0007669"/>
    <property type="project" value="UniProtKB-EC"/>
</dbReference>
<name>A0A8H7Y6P0_PSICU</name>
<comment type="catalytic activity">
    <reaction evidence="9">
        <text>2 L-dopa + O2 = 2 L-dopaquinone + 2 H2O</text>
        <dbReference type="Rhea" id="RHEA:34287"/>
        <dbReference type="ChEBI" id="CHEBI:15377"/>
        <dbReference type="ChEBI" id="CHEBI:15379"/>
        <dbReference type="ChEBI" id="CHEBI:57504"/>
        <dbReference type="ChEBI" id="CHEBI:57924"/>
        <dbReference type="EC" id="1.14.18.1"/>
    </reaction>
</comment>
<proteinExistence type="inferred from homology"/>
<dbReference type="PANTHER" id="PTHR11474">
    <property type="entry name" value="TYROSINASE FAMILY MEMBER"/>
    <property type="match status" value="1"/>
</dbReference>
<dbReference type="PANTHER" id="PTHR11474:SF76">
    <property type="entry name" value="SHKT DOMAIN-CONTAINING PROTEIN"/>
    <property type="match status" value="1"/>
</dbReference>
<evidence type="ECO:0000256" key="1">
    <source>
        <dbReference type="ARBA" id="ARBA00001973"/>
    </source>
</evidence>